<keyword evidence="3" id="KW-1185">Reference proteome</keyword>
<dbReference type="AlphaFoldDB" id="A0A8J3WK97"/>
<feature type="region of interest" description="Disordered" evidence="1">
    <location>
        <begin position="1"/>
        <end position="40"/>
    </location>
</feature>
<reference evidence="2 3" key="1">
    <citation type="submission" date="2021-01" db="EMBL/GenBank/DDBJ databases">
        <title>Whole genome shotgun sequence of Planobispora siamensis NBRC 107568.</title>
        <authorList>
            <person name="Komaki H."/>
            <person name="Tamura T."/>
        </authorList>
    </citation>
    <scope>NUCLEOTIDE SEQUENCE [LARGE SCALE GENOMIC DNA]</scope>
    <source>
        <strain evidence="2 3">NBRC 107568</strain>
    </source>
</reference>
<dbReference type="Proteomes" id="UP000619788">
    <property type="component" value="Unassembled WGS sequence"/>
</dbReference>
<evidence type="ECO:0000256" key="1">
    <source>
        <dbReference type="SAM" id="MobiDB-lite"/>
    </source>
</evidence>
<proteinExistence type="predicted"/>
<accession>A0A8J3WK97</accession>
<comment type="caution">
    <text evidence="2">The sequence shown here is derived from an EMBL/GenBank/DDBJ whole genome shotgun (WGS) entry which is preliminary data.</text>
</comment>
<protein>
    <submittedName>
        <fullName evidence="2">Uncharacterized protein</fullName>
    </submittedName>
</protein>
<name>A0A8J3WK97_9ACTN</name>
<evidence type="ECO:0000313" key="2">
    <source>
        <dbReference type="EMBL" id="GIH93859.1"/>
    </source>
</evidence>
<evidence type="ECO:0000313" key="3">
    <source>
        <dbReference type="Proteomes" id="UP000619788"/>
    </source>
</evidence>
<sequence>MPADSGPARAGRVSPKAAGGYGSAYRAGEPTPEASPRWAGFARPTLTAATWHDRVTGRPVTRSLIAYATDRTSDSSV</sequence>
<gene>
    <name evidence="2" type="ORF">Psi01_44890</name>
</gene>
<organism evidence="2 3">
    <name type="scientific">Planobispora siamensis</name>
    <dbReference type="NCBI Taxonomy" id="936338"/>
    <lineage>
        <taxon>Bacteria</taxon>
        <taxon>Bacillati</taxon>
        <taxon>Actinomycetota</taxon>
        <taxon>Actinomycetes</taxon>
        <taxon>Streptosporangiales</taxon>
        <taxon>Streptosporangiaceae</taxon>
        <taxon>Planobispora</taxon>
    </lineage>
</organism>
<dbReference type="EMBL" id="BOOJ01000036">
    <property type="protein sequence ID" value="GIH93859.1"/>
    <property type="molecule type" value="Genomic_DNA"/>
</dbReference>